<reference evidence="2 3" key="1">
    <citation type="submission" date="2020-06" db="EMBL/GenBank/DDBJ databases">
        <title>Transcriptomic and genomic resources for Thalictrum thalictroides and T. hernandezii: Facilitating candidate gene discovery in an emerging model plant lineage.</title>
        <authorList>
            <person name="Arias T."/>
            <person name="Riano-Pachon D.M."/>
            <person name="Di Stilio V.S."/>
        </authorList>
    </citation>
    <scope>NUCLEOTIDE SEQUENCE [LARGE SCALE GENOMIC DNA]</scope>
    <source>
        <strain evidence="3">cv. WT478/WT964</strain>
        <tissue evidence="2">Leaves</tissue>
    </source>
</reference>
<accession>A0A7J6UW11</accession>
<dbReference type="Pfam" id="PF23156">
    <property type="entry name" value="DUF7054"/>
    <property type="match status" value="1"/>
</dbReference>
<dbReference type="InterPro" id="IPR055482">
    <property type="entry name" value="DUF7054"/>
</dbReference>
<keyword evidence="3" id="KW-1185">Reference proteome</keyword>
<evidence type="ECO:0000259" key="1">
    <source>
        <dbReference type="Pfam" id="PF23156"/>
    </source>
</evidence>
<organism evidence="2 3">
    <name type="scientific">Thalictrum thalictroides</name>
    <name type="common">Rue-anemone</name>
    <name type="synonym">Anemone thalictroides</name>
    <dbReference type="NCBI Taxonomy" id="46969"/>
    <lineage>
        <taxon>Eukaryota</taxon>
        <taxon>Viridiplantae</taxon>
        <taxon>Streptophyta</taxon>
        <taxon>Embryophyta</taxon>
        <taxon>Tracheophyta</taxon>
        <taxon>Spermatophyta</taxon>
        <taxon>Magnoliopsida</taxon>
        <taxon>Ranunculales</taxon>
        <taxon>Ranunculaceae</taxon>
        <taxon>Thalictroideae</taxon>
        <taxon>Thalictrum</taxon>
    </lineage>
</organism>
<feature type="domain" description="DUF7054" evidence="1">
    <location>
        <begin position="47"/>
        <end position="130"/>
    </location>
</feature>
<dbReference type="AlphaFoldDB" id="A0A7J6UW11"/>
<comment type="caution">
    <text evidence="2">The sequence shown here is derived from an EMBL/GenBank/DDBJ whole genome shotgun (WGS) entry which is preliminary data.</text>
</comment>
<evidence type="ECO:0000313" key="3">
    <source>
        <dbReference type="Proteomes" id="UP000554482"/>
    </source>
</evidence>
<evidence type="ECO:0000313" key="2">
    <source>
        <dbReference type="EMBL" id="KAF5176803.1"/>
    </source>
</evidence>
<proteinExistence type="predicted"/>
<protein>
    <recommendedName>
        <fullName evidence="1">DUF7054 domain-containing protein</fullName>
    </recommendedName>
</protein>
<dbReference type="OrthoDB" id="651546at2759"/>
<dbReference type="PANTHER" id="PTHR33270:SF7">
    <property type="entry name" value="SNRNP25 UBIQUITIN-LIKE DOMAIN-CONTAINING PROTEIN"/>
    <property type="match status" value="1"/>
</dbReference>
<dbReference type="EMBL" id="JABWDY010042215">
    <property type="protein sequence ID" value="KAF5176803.1"/>
    <property type="molecule type" value="Genomic_DNA"/>
</dbReference>
<name>A0A7J6UW11_THATH</name>
<dbReference type="Proteomes" id="UP000554482">
    <property type="component" value="Unassembled WGS sequence"/>
</dbReference>
<dbReference type="InterPro" id="IPR040358">
    <property type="entry name" value="At4g22758-like"/>
</dbReference>
<gene>
    <name evidence="2" type="ORF">FRX31_033608</name>
</gene>
<dbReference type="PANTHER" id="PTHR33270">
    <property type="entry name" value="BNAC05G50380D PROTEIN"/>
    <property type="match status" value="1"/>
</dbReference>
<sequence length="154" mass="17668">MFSPKQEERRDTVEDMIKMKPISLSELVAVAAGNSKLQEDDGNKKRLTKLLMNVTIQRSLGVIKVVISPEKTVEDLIKNVLEVYLKERRRPLLSEPNPRCFELHYTQFNLESLDREEKLMNLGSRNFFLCPRTNETISGSSCSDQAKQAANSYF</sequence>